<dbReference type="AlphaFoldDB" id="A0A165EB81"/>
<accession>A0A165EB81</accession>
<keyword evidence="2" id="KW-0472">Membrane</keyword>
<organism evidence="3 4">
    <name type="scientific">Calocera cornea HHB12733</name>
    <dbReference type="NCBI Taxonomy" id="1353952"/>
    <lineage>
        <taxon>Eukaryota</taxon>
        <taxon>Fungi</taxon>
        <taxon>Dikarya</taxon>
        <taxon>Basidiomycota</taxon>
        <taxon>Agaricomycotina</taxon>
        <taxon>Dacrymycetes</taxon>
        <taxon>Dacrymycetales</taxon>
        <taxon>Dacrymycetaceae</taxon>
        <taxon>Calocera</taxon>
    </lineage>
</organism>
<feature type="transmembrane region" description="Helical" evidence="2">
    <location>
        <begin position="158"/>
        <end position="178"/>
    </location>
</feature>
<proteinExistence type="predicted"/>
<feature type="transmembrane region" description="Helical" evidence="2">
    <location>
        <begin position="88"/>
        <end position="107"/>
    </location>
</feature>
<keyword evidence="2" id="KW-0812">Transmembrane</keyword>
<keyword evidence="4" id="KW-1185">Reference proteome</keyword>
<dbReference type="Proteomes" id="UP000076842">
    <property type="component" value="Unassembled WGS sequence"/>
</dbReference>
<evidence type="ECO:0000313" key="4">
    <source>
        <dbReference type="Proteomes" id="UP000076842"/>
    </source>
</evidence>
<feature type="transmembrane region" description="Helical" evidence="2">
    <location>
        <begin position="223"/>
        <end position="245"/>
    </location>
</feature>
<feature type="region of interest" description="Disordered" evidence="1">
    <location>
        <begin position="273"/>
        <end position="312"/>
    </location>
</feature>
<reference evidence="3 4" key="1">
    <citation type="journal article" date="2016" name="Mol. Biol. Evol.">
        <title>Comparative Genomics of Early-Diverging Mushroom-Forming Fungi Provides Insights into the Origins of Lignocellulose Decay Capabilities.</title>
        <authorList>
            <person name="Nagy L.G."/>
            <person name="Riley R."/>
            <person name="Tritt A."/>
            <person name="Adam C."/>
            <person name="Daum C."/>
            <person name="Floudas D."/>
            <person name="Sun H."/>
            <person name="Yadav J.S."/>
            <person name="Pangilinan J."/>
            <person name="Larsson K.H."/>
            <person name="Matsuura K."/>
            <person name="Barry K."/>
            <person name="Labutti K."/>
            <person name="Kuo R."/>
            <person name="Ohm R.A."/>
            <person name="Bhattacharya S.S."/>
            <person name="Shirouzu T."/>
            <person name="Yoshinaga Y."/>
            <person name="Martin F.M."/>
            <person name="Grigoriev I.V."/>
            <person name="Hibbett D.S."/>
        </authorList>
    </citation>
    <scope>NUCLEOTIDE SEQUENCE [LARGE SCALE GENOMIC DNA]</scope>
    <source>
        <strain evidence="3 4">HHB12733</strain>
    </source>
</reference>
<name>A0A165EB81_9BASI</name>
<feature type="transmembrane region" description="Helical" evidence="2">
    <location>
        <begin position="199"/>
        <end position="217"/>
    </location>
</feature>
<gene>
    <name evidence="3" type="ORF">CALCODRAFT_519370</name>
</gene>
<protein>
    <submittedName>
        <fullName evidence="3">Uncharacterized protein</fullName>
    </submittedName>
</protein>
<feature type="transmembrane region" description="Helical" evidence="2">
    <location>
        <begin position="6"/>
        <end position="27"/>
    </location>
</feature>
<sequence>MEAALAYLIAIWINALLHGIYLTLFFYWLSMPKENGSALYFTVTSWLVFIFTNIDAASCLIMLIQGFWQSLDTVGPQGYFSSAAGWQFTLQEFNYLLLILVCDALMVWRVWRLWNKHRWVIAIPLLLLLAETVLRFVGDTYLALSIMDAFSETIASSLGTNTAVQVVITILLGYRLLFTEDLRLLPPEQRSRRYRLTRAIVESGLIISVCLIFNLAFFVNNLVIHWTFNLSIPHLYAITSVAIVVRLRVAQKRQKEWDTFIQTTGHASGSSYRRSAVVRSLPRTSVRDEDDSDLSKPYATPEIRTTSEESLELGERPFGGRRHAIDTLSPRDGIFVHTEETCDTEG</sequence>
<evidence type="ECO:0000256" key="2">
    <source>
        <dbReference type="SAM" id="Phobius"/>
    </source>
</evidence>
<evidence type="ECO:0000256" key="1">
    <source>
        <dbReference type="SAM" id="MobiDB-lite"/>
    </source>
</evidence>
<feature type="transmembrane region" description="Helical" evidence="2">
    <location>
        <begin position="39"/>
        <end position="68"/>
    </location>
</feature>
<dbReference type="STRING" id="1353952.A0A165EB81"/>
<dbReference type="OrthoDB" id="2796825at2759"/>
<feature type="transmembrane region" description="Helical" evidence="2">
    <location>
        <begin position="119"/>
        <end position="138"/>
    </location>
</feature>
<keyword evidence="2" id="KW-1133">Transmembrane helix</keyword>
<dbReference type="EMBL" id="KV424013">
    <property type="protein sequence ID" value="KZT54477.1"/>
    <property type="molecule type" value="Genomic_DNA"/>
</dbReference>
<evidence type="ECO:0000313" key="3">
    <source>
        <dbReference type="EMBL" id="KZT54477.1"/>
    </source>
</evidence>
<dbReference type="InParanoid" id="A0A165EB81"/>